<organism evidence="2 3">
    <name type="scientific">Lacticaseibacillus pantheris DSM 15945 = JCM 12539 = NBRC 106106</name>
    <dbReference type="NCBI Taxonomy" id="1423783"/>
    <lineage>
        <taxon>Bacteria</taxon>
        <taxon>Bacillati</taxon>
        <taxon>Bacillota</taxon>
        <taxon>Bacilli</taxon>
        <taxon>Lactobacillales</taxon>
        <taxon>Lactobacillaceae</taxon>
        <taxon>Lacticaseibacillus</taxon>
    </lineage>
</organism>
<feature type="chain" id="PRO_5006411564" evidence="1">
    <location>
        <begin position="22"/>
        <end position="321"/>
    </location>
</feature>
<dbReference type="PANTHER" id="PTHR35271">
    <property type="entry name" value="ABC TRANSPORTER, SUBSTRATE-BINDING LIPOPROTEIN-RELATED"/>
    <property type="match status" value="1"/>
</dbReference>
<dbReference type="Proteomes" id="UP000051922">
    <property type="component" value="Unassembled WGS sequence"/>
</dbReference>
<evidence type="ECO:0000313" key="3">
    <source>
        <dbReference type="Proteomes" id="UP000051922"/>
    </source>
</evidence>
<name>A0A0R1U8Y4_9LACO</name>
<dbReference type="PATRIC" id="fig|1423783.4.peg.2241"/>
<dbReference type="InterPro" id="IPR028082">
    <property type="entry name" value="Peripla_BP_I"/>
</dbReference>
<dbReference type="SUPFAM" id="SSF53822">
    <property type="entry name" value="Periplasmic binding protein-like I"/>
    <property type="match status" value="1"/>
</dbReference>
<feature type="signal peptide" evidence="1">
    <location>
        <begin position="1"/>
        <end position="21"/>
    </location>
</feature>
<dbReference type="InterPro" id="IPR007487">
    <property type="entry name" value="ABC_transpt-TYRBP-like"/>
</dbReference>
<dbReference type="AlphaFoldDB" id="A0A0R1U8Y4"/>
<dbReference type="STRING" id="1423783.FC50_GL002188"/>
<dbReference type="Gene3D" id="3.40.50.2300">
    <property type="match status" value="2"/>
</dbReference>
<accession>A0A0R1U8Y4</accession>
<dbReference type="Pfam" id="PF04392">
    <property type="entry name" value="ABC_sub_bind"/>
    <property type="match status" value="1"/>
</dbReference>
<dbReference type="EMBL" id="AZFJ01000017">
    <property type="protein sequence ID" value="KRL87608.1"/>
    <property type="molecule type" value="Genomic_DNA"/>
</dbReference>
<evidence type="ECO:0000313" key="2">
    <source>
        <dbReference type="EMBL" id="KRL87608.1"/>
    </source>
</evidence>
<keyword evidence="1" id="KW-0732">Signal</keyword>
<sequence length="321" mass="34206">MKKFKQIIAVAATLTAVTLLAACGKNSSSSSSDKTVKIGVLQLVSQSALDDARKGFEQELAKEGYKDGKNLKIDYVNAQGDQSNLKTMSQQLQKDKNVLNLAIATPAAQALQKQDSKTPMLFTAVTDPKSAGLVTNVTHPDTNATGVTDKVDTAAQIKLLHKMFPKAKKIGLLYNAAEENSVVQIKTAKKVIKSLGLTPVEKTVATTNDVQQTAAALAKQSDAMYIPTDNVCAAAMNTIGKVTESAKVPVVTADATMIKKAGVATRGISYKELGRQTAKMAVKIIKGKKVKDLAVEKPAKTELVTDAKRMKLFNIDASTLK</sequence>
<dbReference type="PROSITE" id="PS51257">
    <property type="entry name" value="PROKAR_LIPOPROTEIN"/>
    <property type="match status" value="1"/>
</dbReference>
<proteinExistence type="predicted"/>
<dbReference type="OrthoDB" id="9776955at2"/>
<protein>
    <submittedName>
        <fullName evidence="2">ABC transporter periplasmic protein</fullName>
    </submittedName>
</protein>
<dbReference type="PANTHER" id="PTHR35271:SF1">
    <property type="entry name" value="ABC TRANSPORTER, SUBSTRATE-BINDING LIPOPROTEIN"/>
    <property type="match status" value="1"/>
</dbReference>
<dbReference type="CDD" id="cd06325">
    <property type="entry name" value="PBP1_ABC_unchar_transporter"/>
    <property type="match status" value="1"/>
</dbReference>
<keyword evidence="3" id="KW-1185">Reference proteome</keyword>
<gene>
    <name evidence="2" type="ORF">FC50_GL002188</name>
</gene>
<comment type="caution">
    <text evidence="2">The sequence shown here is derived from an EMBL/GenBank/DDBJ whole genome shotgun (WGS) entry which is preliminary data.</text>
</comment>
<evidence type="ECO:0000256" key="1">
    <source>
        <dbReference type="SAM" id="SignalP"/>
    </source>
</evidence>
<reference evidence="2 3" key="1">
    <citation type="journal article" date="2015" name="Genome Announc.">
        <title>Expanding the biotechnology potential of lactobacilli through comparative genomics of 213 strains and associated genera.</title>
        <authorList>
            <person name="Sun Z."/>
            <person name="Harris H.M."/>
            <person name="McCann A."/>
            <person name="Guo C."/>
            <person name="Argimon S."/>
            <person name="Zhang W."/>
            <person name="Yang X."/>
            <person name="Jeffery I.B."/>
            <person name="Cooney J.C."/>
            <person name="Kagawa T.F."/>
            <person name="Liu W."/>
            <person name="Song Y."/>
            <person name="Salvetti E."/>
            <person name="Wrobel A."/>
            <person name="Rasinkangas P."/>
            <person name="Parkhill J."/>
            <person name="Rea M.C."/>
            <person name="O'Sullivan O."/>
            <person name="Ritari J."/>
            <person name="Douillard F.P."/>
            <person name="Paul Ross R."/>
            <person name="Yang R."/>
            <person name="Briner A.E."/>
            <person name="Felis G.E."/>
            <person name="de Vos W.M."/>
            <person name="Barrangou R."/>
            <person name="Klaenhammer T.R."/>
            <person name="Caufield P.W."/>
            <person name="Cui Y."/>
            <person name="Zhang H."/>
            <person name="O'Toole P.W."/>
        </authorList>
    </citation>
    <scope>NUCLEOTIDE SEQUENCE [LARGE SCALE GENOMIC DNA]</scope>
    <source>
        <strain evidence="2 3">DSM 15945</strain>
    </source>
</reference>
<dbReference type="RefSeq" id="WP_056956261.1">
    <property type="nucleotide sequence ID" value="NZ_AZFJ01000017.1"/>
</dbReference>